<accession>A0AB39VWC6</accession>
<evidence type="ECO:0008006" key="2">
    <source>
        <dbReference type="Google" id="ProtNLM"/>
    </source>
</evidence>
<dbReference type="RefSeq" id="WP_369790701.1">
    <property type="nucleotide sequence ID" value="NZ_CP165628.1"/>
</dbReference>
<reference evidence="1" key="1">
    <citation type="submission" date="2024-07" db="EMBL/GenBank/DDBJ databases">
        <authorList>
            <person name="Biller S.J."/>
        </authorList>
    </citation>
    <scope>NUCLEOTIDE SEQUENCE</scope>
    <source>
        <strain evidence="1">WC2420</strain>
    </source>
</reference>
<evidence type="ECO:0000313" key="1">
    <source>
        <dbReference type="EMBL" id="XDU74554.1"/>
    </source>
</evidence>
<protein>
    <recommendedName>
        <fullName evidence="2">SET domain-containing protein</fullName>
    </recommendedName>
</protein>
<name>A0AB39VWC6_9GAMM</name>
<dbReference type="AlphaFoldDB" id="A0AB39VWC6"/>
<sequence length="586" mass="64591">MSDFSILGSESVLIGSADSTSMAAASFNPISNNILDLSHSTKMPLSLSPSTTADNQSSILDNCNLRLRHEFMCLQMRKQEVTNRLTVQQNQVLNQITHHADCLGAKARSVCAWLDYLPTMISNNIKLKDFADFCGVNENTLRNYISHEQRARLPLTASQQALGQQVVRDAQCAREPRKATQAWIQHQTTLQGVGITPFQFSRLAEVPPQTLIVLIKCLQPQRHLPQLTLGPRHKDLPFVDNIVRSHNCSKNSKESARAWLANQHTFEARGITRSQFASRCGVSAKALSKAMAYVKFRLRHQMNPVIKPVINPDTPMIAIKKEIDPSNRGIVEITLDESGNELECRIITQPRLQEAAVSDNSLPVYHHPENPRQNPSVAVLGLDSANEVKNSKVTSWGGMKTVFQQMPIKSRIKLEAKIVSELYQQIKDKSQNGGQVNCLMENSEPHSLPHRANEIIIMGIGVFNLGSEPIAANTVIDFYDGIFLEQGAAGKVVDNTGPVNTVIYKGGSSLESFNAGTLAAGSSAHNISTGKLAKEPLLVENNVAAVQVNSKLTAYVTLREIAVGEEYFVDYGVRSNPFMAIKNHKN</sequence>
<gene>
    <name evidence="1" type="ORF">AB3G37_10940</name>
</gene>
<proteinExistence type="predicted"/>
<dbReference type="EMBL" id="CP165628">
    <property type="protein sequence ID" value="XDU74554.1"/>
    <property type="molecule type" value="Genomic_DNA"/>
</dbReference>
<organism evidence="1">
    <name type="scientific">Rouxiella sp. WC2420</name>
    <dbReference type="NCBI Taxonomy" id="3234145"/>
    <lineage>
        <taxon>Bacteria</taxon>
        <taxon>Pseudomonadati</taxon>
        <taxon>Pseudomonadota</taxon>
        <taxon>Gammaproteobacteria</taxon>
        <taxon>Enterobacterales</taxon>
        <taxon>Yersiniaceae</taxon>
        <taxon>Rouxiella</taxon>
    </lineage>
</organism>